<reference evidence="4" key="1">
    <citation type="submission" date="2022-11" db="UniProtKB">
        <authorList>
            <consortium name="WormBaseParasite"/>
        </authorList>
    </citation>
    <scope>IDENTIFICATION</scope>
</reference>
<keyword evidence="3" id="KW-1185">Reference proteome</keyword>
<feature type="compositionally biased region" description="Basic residues" evidence="2">
    <location>
        <begin position="61"/>
        <end position="74"/>
    </location>
</feature>
<feature type="coiled-coil region" evidence="1">
    <location>
        <begin position="10"/>
        <end position="55"/>
    </location>
</feature>
<evidence type="ECO:0000256" key="1">
    <source>
        <dbReference type="SAM" id="Coils"/>
    </source>
</evidence>
<dbReference type="AlphaFoldDB" id="A0A914KKA2"/>
<evidence type="ECO:0000313" key="3">
    <source>
        <dbReference type="Proteomes" id="UP000887563"/>
    </source>
</evidence>
<feature type="region of interest" description="Disordered" evidence="2">
    <location>
        <begin position="58"/>
        <end position="90"/>
    </location>
</feature>
<dbReference type="Proteomes" id="UP000887563">
    <property type="component" value="Unplaced"/>
</dbReference>
<keyword evidence="1" id="KW-0175">Coiled coil</keyword>
<proteinExistence type="predicted"/>
<organism evidence="3 4">
    <name type="scientific">Meloidogyne incognita</name>
    <name type="common">Southern root-knot nematode worm</name>
    <name type="synonym">Oxyuris incognita</name>
    <dbReference type="NCBI Taxonomy" id="6306"/>
    <lineage>
        <taxon>Eukaryota</taxon>
        <taxon>Metazoa</taxon>
        <taxon>Ecdysozoa</taxon>
        <taxon>Nematoda</taxon>
        <taxon>Chromadorea</taxon>
        <taxon>Rhabditida</taxon>
        <taxon>Tylenchina</taxon>
        <taxon>Tylenchomorpha</taxon>
        <taxon>Tylenchoidea</taxon>
        <taxon>Meloidogynidae</taxon>
        <taxon>Meloidogyninae</taxon>
        <taxon>Meloidogyne</taxon>
        <taxon>Meloidogyne incognita group</taxon>
    </lineage>
</organism>
<sequence>MNALLNEKRLARLEEMLMEDRRNNKKNTEKLEKEIEELKKDVKEIKLDVEMLKNWKEQWSNKRKRPGSRQKKIRGAAGMKLQPGKKERAEKKEVQKAAALLERSKVELMDLLRVRFSDAENLVKQKGIGMVKKGLKKTIDTMETACMVKTVGLGTPLCSLASDGLGQLADFGYRGRMLDANCQYSGRWSFMLRVLF</sequence>
<evidence type="ECO:0000256" key="2">
    <source>
        <dbReference type="SAM" id="MobiDB-lite"/>
    </source>
</evidence>
<name>A0A914KKA2_MELIC</name>
<dbReference type="WBParaSite" id="Minc3s00030g01834">
    <property type="protein sequence ID" value="Minc3s00030g01834"/>
    <property type="gene ID" value="Minc3s00030g01834"/>
</dbReference>
<evidence type="ECO:0000313" key="4">
    <source>
        <dbReference type="WBParaSite" id="Minc3s00030g01834"/>
    </source>
</evidence>
<accession>A0A914KKA2</accession>
<protein>
    <submittedName>
        <fullName evidence="4">Uncharacterized protein</fullName>
    </submittedName>
</protein>